<dbReference type="Gene3D" id="3.20.20.70">
    <property type="entry name" value="Aldolase class I"/>
    <property type="match status" value="1"/>
</dbReference>
<dbReference type="InterPro" id="IPR050377">
    <property type="entry name" value="Radical_SAM_PqqE_MftC-like"/>
</dbReference>
<evidence type="ECO:0000256" key="3">
    <source>
        <dbReference type="ARBA" id="ARBA00022691"/>
    </source>
</evidence>
<evidence type="ECO:0000256" key="5">
    <source>
        <dbReference type="ARBA" id="ARBA00023004"/>
    </source>
</evidence>
<dbReference type="RefSeq" id="WP_407339176.1">
    <property type="nucleotide sequence ID" value="NZ_CP136862.1"/>
</dbReference>
<keyword evidence="10" id="KW-1185">Reference proteome</keyword>
<evidence type="ECO:0000313" key="10">
    <source>
        <dbReference type="Proteomes" id="UP001626536"/>
    </source>
</evidence>
<accession>A0ABZ0HSH5</accession>
<dbReference type="CDD" id="cd01335">
    <property type="entry name" value="Radical_SAM"/>
    <property type="match status" value="1"/>
</dbReference>
<dbReference type="InterPro" id="IPR058240">
    <property type="entry name" value="rSAM_sf"/>
</dbReference>
<organism evidence="9 10">
    <name type="scientific">Methylocapsa polymorpha</name>
    <dbReference type="NCBI Taxonomy" id="3080828"/>
    <lineage>
        <taxon>Bacteria</taxon>
        <taxon>Pseudomonadati</taxon>
        <taxon>Pseudomonadota</taxon>
        <taxon>Alphaproteobacteria</taxon>
        <taxon>Hyphomicrobiales</taxon>
        <taxon>Beijerinckiaceae</taxon>
        <taxon>Methylocapsa</taxon>
    </lineage>
</organism>
<keyword evidence="5" id="KW-0408">Iron</keyword>
<gene>
    <name evidence="9" type="ORF">RZS28_18455</name>
</gene>
<evidence type="ECO:0000259" key="8">
    <source>
        <dbReference type="PROSITE" id="PS51918"/>
    </source>
</evidence>
<evidence type="ECO:0000256" key="7">
    <source>
        <dbReference type="SAM" id="MobiDB-lite"/>
    </source>
</evidence>
<protein>
    <submittedName>
        <fullName evidence="9">Radical SAM protein</fullName>
    </submittedName>
</protein>
<dbReference type="InterPro" id="IPR013785">
    <property type="entry name" value="Aldolase_TIM"/>
</dbReference>
<dbReference type="EMBL" id="CP136862">
    <property type="protein sequence ID" value="WOJ89732.1"/>
    <property type="molecule type" value="Genomic_DNA"/>
</dbReference>
<evidence type="ECO:0000256" key="2">
    <source>
        <dbReference type="ARBA" id="ARBA00022485"/>
    </source>
</evidence>
<dbReference type="SFLD" id="SFLDG01387">
    <property type="entry name" value="BtrN-like_SPASM_domain_contain"/>
    <property type="match status" value="1"/>
</dbReference>
<reference evidence="9 10" key="1">
    <citation type="submission" date="2023-10" db="EMBL/GenBank/DDBJ databases">
        <title>Novel methanotroph of the genus Methylocapsa from a subarctic wetland.</title>
        <authorList>
            <person name="Belova S.E."/>
            <person name="Oshkin I.Y."/>
            <person name="Miroshnikov K."/>
            <person name="Dedysh S.N."/>
        </authorList>
    </citation>
    <scope>NUCLEOTIDE SEQUENCE [LARGE SCALE GENOMIC DNA]</scope>
    <source>
        <strain evidence="9 10">RX1</strain>
    </source>
</reference>
<dbReference type="Pfam" id="PF13186">
    <property type="entry name" value="SPASM"/>
    <property type="match status" value="1"/>
</dbReference>
<name>A0ABZ0HSH5_9HYPH</name>
<dbReference type="InterPro" id="IPR034391">
    <property type="entry name" value="AdoMet-like_SPASM_containing"/>
</dbReference>
<feature type="domain" description="Radical SAM core" evidence="8">
    <location>
        <begin position="34"/>
        <end position="245"/>
    </location>
</feature>
<proteinExistence type="predicted"/>
<keyword evidence="3" id="KW-0949">S-adenosyl-L-methionine</keyword>
<dbReference type="SFLD" id="SFLDG01067">
    <property type="entry name" value="SPASM/twitch_domain_containing"/>
    <property type="match status" value="1"/>
</dbReference>
<evidence type="ECO:0000256" key="4">
    <source>
        <dbReference type="ARBA" id="ARBA00022723"/>
    </source>
</evidence>
<dbReference type="PANTHER" id="PTHR11228">
    <property type="entry name" value="RADICAL SAM DOMAIN PROTEIN"/>
    <property type="match status" value="1"/>
</dbReference>
<comment type="cofactor">
    <cofactor evidence="1">
        <name>[4Fe-4S] cluster</name>
        <dbReference type="ChEBI" id="CHEBI:49883"/>
    </cofactor>
</comment>
<dbReference type="Pfam" id="PF04055">
    <property type="entry name" value="Radical_SAM"/>
    <property type="match status" value="1"/>
</dbReference>
<evidence type="ECO:0000313" key="9">
    <source>
        <dbReference type="EMBL" id="WOJ89732.1"/>
    </source>
</evidence>
<sequence length="362" mass="40431">MTEAALSESPVAPRGKASPPTHVQEEYGLRPEAAEFPMMLVLSFVYPCNAECPHCPYTNSNIRDTYKDAPFMSEEIFKKIADEAGPHGAYLRISGGGEPMLHPKAVELFTYAKKVGCKIGLITNGSAFTERNSLPLLEAGLDMIEFSVDARDPETYAIVRKGLKWERLLQNARRMIDMRNSLGSASKIVASGVNQKGVDIDAVEKFWRDEIGVDNFIKRKFLTWGVNTDLDASRSADPAPYLNTEDVPCPFIFERLNIDSRGNVMVCGYDIAANTSMGMVGEQSIRDIWHGEGFQHYRDKHLAREGNDISMCRTCPDWKYRSWQHNYWKVVKDAEANRQTKLGRLSLDDDFQSAAAGDGAAS</sequence>
<dbReference type="PANTHER" id="PTHR11228:SF7">
    <property type="entry name" value="PQQA PEPTIDE CYCLASE"/>
    <property type="match status" value="1"/>
</dbReference>
<dbReference type="PROSITE" id="PS51918">
    <property type="entry name" value="RADICAL_SAM"/>
    <property type="match status" value="1"/>
</dbReference>
<keyword evidence="4" id="KW-0479">Metal-binding</keyword>
<keyword evidence="2" id="KW-0004">4Fe-4S</keyword>
<feature type="region of interest" description="Disordered" evidence="7">
    <location>
        <begin position="1"/>
        <end position="23"/>
    </location>
</feature>
<dbReference type="SFLD" id="SFLDS00029">
    <property type="entry name" value="Radical_SAM"/>
    <property type="match status" value="1"/>
</dbReference>
<evidence type="ECO:0000256" key="1">
    <source>
        <dbReference type="ARBA" id="ARBA00001966"/>
    </source>
</evidence>
<dbReference type="CDD" id="cd21109">
    <property type="entry name" value="SPASM"/>
    <property type="match status" value="1"/>
</dbReference>
<keyword evidence="6" id="KW-0411">Iron-sulfur</keyword>
<dbReference type="InterPro" id="IPR023885">
    <property type="entry name" value="4Fe4S-binding_SPASM_dom"/>
</dbReference>
<dbReference type="Proteomes" id="UP001626536">
    <property type="component" value="Chromosome"/>
</dbReference>
<evidence type="ECO:0000256" key="6">
    <source>
        <dbReference type="ARBA" id="ARBA00023014"/>
    </source>
</evidence>
<dbReference type="SUPFAM" id="SSF102114">
    <property type="entry name" value="Radical SAM enzymes"/>
    <property type="match status" value="1"/>
</dbReference>
<dbReference type="InterPro" id="IPR007197">
    <property type="entry name" value="rSAM"/>
</dbReference>